<organism evidence="2 3">
    <name type="scientific">Gemmata algarum</name>
    <dbReference type="NCBI Taxonomy" id="2975278"/>
    <lineage>
        <taxon>Bacteria</taxon>
        <taxon>Pseudomonadati</taxon>
        <taxon>Planctomycetota</taxon>
        <taxon>Planctomycetia</taxon>
        <taxon>Gemmatales</taxon>
        <taxon>Gemmataceae</taxon>
        <taxon>Gemmata</taxon>
    </lineage>
</organism>
<dbReference type="Proteomes" id="UP001272242">
    <property type="component" value="Unassembled WGS sequence"/>
</dbReference>
<name>A0ABU5ESM4_9BACT</name>
<proteinExistence type="predicted"/>
<gene>
    <name evidence="2" type="ORF">R5W23_000165</name>
</gene>
<keyword evidence="3" id="KW-1185">Reference proteome</keyword>
<accession>A0ABU5ESM4</accession>
<comment type="caution">
    <text evidence="2">The sequence shown here is derived from an EMBL/GenBank/DDBJ whole genome shotgun (WGS) entry which is preliminary data.</text>
</comment>
<evidence type="ECO:0000256" key="1">
    <source>
        <dbReference type="SAM" id="MobiDB-lite"/>
    </source>
</evidence>
<evidence type="ECO:0000313" key="3">
    <source>
        <dbReference type="Proteomes" id="UP001272242"/>
    </source>
</evidence>
<evidence type="ECO:0000313" key="2">
    <source>
        <dbReference type="EMBL" id="MDY3557637.1"/>
    </source>
</evidence>
<protein>
    <submittedName>
        <fullName evidence="2">Uncharacterized protein</fullName>
    </submittedName>
</protein>
<feature type="compositionally biased region" description="Basic and acidic residues" evidence="1">
    <location>
        <begin position="9"/>
        <end position="22"/>
    </location>
</feature>
<dbReference type="RefSeq" id="WP_320684686.1">
    <property type="nucleotide sequence ID" value="NZ_JAXBLV010000001.1"/>
</dbReference>
<reference evidence="3" key="1">
    <citation type="journal article" date="2023" name="Mar. Drugs">
        <title>Gemmata algarum, a Novel Planctomycete Isolated from an Algal Mat, Displays Antimicrobial Activity.</title>
        <authorList>
            <person name="Kumar G."/>
            <person name="Kallscheuer N."/>
            <person name="Kashif M."/>
            <person name="Ahamad S."/>
            <person name="Jagadeeshwari U."/>
            <person name="Pannikurungottu S."/>
            <person name="Haufschild T."/>
            <person name="Kabuu M."/>
            <person name="Sasikala C."/>
            <person name="Jogler C."/>
            <person name="Ramana C."/>
        </authorList>
    </citation>
    <scope>NUCLEOTIDE SEQUENCE [LARGE SCALE GENOMIC DNA]</scope>
    <source>
        <strain evidence="3">JC673</strain>
    </source>
</reference>
<feature type="region of interest" description="Disordered" evidence="1">
    <location>
        <begin position="1"/>
        <end position="22"/>
    </location>
</feature>
<dbReference type="EMBL" id="JAXBLV010000001">
    <property type="protein sequence ID" value="MDY3557637.1"/>
    <property type="molecule type" value="Genomic_DNA"/>
</dbReference>
<sequence length="54" mass="6592">MSETSDMEQWPRPRDDAKPHNEWSVKKERVTFFVTDVALKRNSRRKYLRDLNLN</sequence>